<name>A0A484FL94_COLOR</name>
<sequence length="921" mass="104255">MSPKPARNVFRNLYPWCRALRIRRRLLVRFAVVAVLVLAVLQWALAYPLGGDARLLPQELQDAKNVLIVTAHPDDECLFFAPSILGVLDRDHHVKGGLLVMSRGNNKGIGDLRQQELKGSCDALRIDPSRCEALDHPDLQDNPKVWWDTAKIQPILKKYVQKWKIDAIITFDEYGVSGHINHRAVSAAVSEYVNSDSDAPMAYKLVTTALIRKYTFLFDLPFTAAAFGWRIVAAIFYPASKMDPSYSTKALVVNTWGRYLKTRDAFASHDSQYSWDRHLYMILSRYTWFTVAADPGATVPPPAIPERGGWMACERKRAGLTGPLTSSRTPRTDTHSPRPEQAPQPFLDSLKVSGAPEMNLRGYRDAAHRHMLSASDYCASLRRFLPNVSKPTASRTLRSIRWFLRVVFLPIFLVLCSLWFLTSLLPRILNPTPPDEAKQRWNEEWISSSPYWLDRQACRWVSLCGVHHVKWDSPTLGQKPVTGAARDGPLRLELRSLGGIDGMPDGWKDTFAESISQGCKSEGRNATKAIPDYVWEYAPLVYLHSEENFWPADIAEHVRHMNPHLDGEPLNQSVSLSDLHSLDERRGSVFLTSKDDVESRPEWLHSHVGIPEPWEQEEGNDATGSPPKKESSQADDSEQRPLYRISDPRRFRWLPSSARTPADKVIRRQLDELITSRSESQTGRGGRSAAPATLVIVEKEDGIVDAFWFFFYAYNLGQTVLGMRFGNHVGDWEHSVVRFQHGKPRAVFLSEHAAGQVYTYEALEKRGVRPVLYSAVGSHAMYPNPGNHPYVLPFNMLKDVTDRGYLWDPAKNTYSYWYDAKKETDVPSTTGNRTCSGSPDGFTPSAENPDAPTSWLSFTGAWGDNIYPLADARQWRLFNQYHYDEGPYGPKLKNLERGALCLRGDRCKILEAITPGQKWYD</sequence>
<dbReference type="UniPathway" id="UPA00196"/>
<protein>
    <recommendedName>
        <fullName evidence="2">N-acetylglucosaminylphosphatidylinositol deacetylase</fullName>
        <ecNumber evidence="2">3.5.1.89</ecNumber>
    </recommendedName>
</protein>
<dbReference type="OrthoDB" id="440160at2759"/>
<feature type="region of interest" description="Disordered" evidence="3">
    <location>
        <begin position="320"/>
        <end position="347"/>
    </location>
</feature>
<evidence type="ECO:0000313" key="6">
    <source>
        <dbReference type="Proteomes" id="UP000014480"/>
    </source>
</evidence>
<keyword evidence="6" id="KW-1185">Reference proteome</keyword>
<dbReference type="InterPro" id="IPR009291">
    <property type="entry name" value="Vps62"/>
</dbReference>
<keyword evidence="4" id="KW-1133">Transmembrane helix</keyword>
<feature type="compositionally biased region" description="Basic and acidic residues" evidence="3">
    <location>
        <begin position="627"/>
        <end position="641"/>
    </location>
</feature>
<dbReference type="GO" id="GO:0000225">
    <property type="term" value="F:N-acetylglucosaminylphosphatidylinositol deacetylase activity"/>
    <property type="evidence" value="ECO:0007669"/>
    <property type="project" value="UniProtKB-EC"/>
</dbReference>
<accession>A0A484FL94</accession>
<evidence type="ECO:0000313" key="5">
    <source>
        <dbReference type="EMBL" id="TDZ18812.1"/>
    </source>
</evidence>
<evidence type="ECO:0000256" key="3">
    <source>
        <dbReference type="SAM" id="MobiDB-lite"/>
    </source>
</evidence>
<dbReference type="GO" id="GO:0006506">
    <property type="term" value="P:GPI anchor biosynthetic process"/>
    <property type="evidence" value="ECO:0007669"/>
    <property type="project" value="UniProtKB-UniPathway"/>
</dbReference>
<dbReference type="GO" id="GO:0016020">
    <property type="term" value="C:membrane"/>
    <property type="evidence" value="ECO:0007669"/>
    <property type="project" value="GOC"/>
</dbReference>
<evidence type="ECO:0000256" key="2">
    <source>
        <dbReference type="ARBA" id="ARBA00012176"/>
    </source>
</evidence>
<gene>
    <name evidence="5" type="primary">VPS62</name>
    <name evidence="5" type="ORF">Cob_v008178</name>
</gene>
<feature type="region of interest" description="Disordered" evidence="3">
    <location>
        <begin position="601"/>
        <end position="641"/>
    </location>
</feature>
<reference evidence="6" key="1">
    <citation type="journal article" date="2013" name="New Phytol.">
        <title>Comparative genomic and transcriptomic analyses reveal the hemibiotrophic stage shift of Colletotrichum fungi.</title>
        <authorList>
            <person name="Gan P."/>
            <person name="Ikeda K."/>
            <person name="Irieda H."/>
            <person name="Narusaka M."/>
            <person name="O'Connell R.J."/>
            <person name="Narusaka Y."/>
            <person name="Takano Y."/>
            <person name="Kubo Y."/>
            <person name="Shirasu K."/>
        </authorList>
    </citation>
    <scope>NUCLEOTIDE SEQUENCE [LARGE SCALE GENOMIC DNA]</scope>
    <source>
        <strain evidence="6">104-T / ATCC 96160 / CBS 514.97 / LARS 414 / MAFF 240422</strain>
    </source>
</reference>
<comment type="similarity">
    <text evidence="1">Belongs to the PIGL family.</text>
</comment>
<dbReference type="Pfam" id="PF02585">
    <property type="entry name" value="PIG-L"/>
    <property type="match status" value="1"/>
</dbReference>
<feature type="transmembrane region" description="Helical" evidence="4">
    <location>
        <begin position="402"/>
        <end position="421"/>
    </location>
</feature>
<dbReference type="InterPro" id="IPR024078">
    <property type="entry name" value="LmbE-like_dom_sf"/>
</dbReference>
<dbReference type="PANTHER" id="PTHR48172:SF2">
    <property type="entry name" value="VACUOLAR PROTEIN SORTING PROTEIN 62"/>
    <property type="match status" value="1"/>
</dbReference>
<evidence type="ECO:0000256" key="4">
    <source>
        <dbReference type="SAM" id="Phobius"/>
    </source>
</evidence>
<dbReference type="PANTHER" id="PTHR48172">
    <property type="match status" value="1"/>
</dbReference>
<feature type="region of interest" description="Disordered" evidence="3">
    <location>
        <begin position="825"/>
        <end position="850"/>
    </location>
</feature>
<organism evidence="5 6">
    <name type="scientific">Colletotrichum orbiculare (strain 104-T / ATCC 96160 / CBS 514.97 / LARS 414 / MAFF 240422)</name>
    <name type="common">Cucumber anthracnose fungus</name>
    <name type="synonym">Colletotrichum lagenarium</name>
    <dbReference type="NCBI Taxonomy" id="1213857"/>
    <lineage>
        <taxon>Eukaryota</taxon>
        <taxon>Fungi</taxon>
        <taxon>Dikarya</taxon>
        <taxon>Ascomycota</taxon>
        <taxon>Pezizomycotina</taxon>
        <taxon>Sordariomycetes</taxon>
        <taxon>Hypocreomycetidae</taxon>
        <taxon>Glomerellales</taxon>
        <taxon>Glomerellaceae</taxon>
        <taxon>Colletotrichum</taxon>
        <taxon>Colletotrichum orbiculare species complex</taxon>
    </lineage>
</organism>
<dbReference type="Gene3D" id="3.40.50.10320">
    <property type="entry name" value="LmbE-like"/>
    <property type="match status" value="1"/>
</dbReference>
<dbReference type="EC" id="3.5.1.89" evidence="2"/>
<dbReference type="SUPFAM" id="SSF102588">
    <property type="entry name" value="LmbE-like"/>
    <property type="match status" value="1"/>
</dbReference>
<dbReference type="Proteomes" id="UP000014480">
    <property type="component" value="Unassembled WGS sequence"/>
</dbReference>
<reference evidence="6" key="2">
    <citation type="journal article" date="2019" name="Mol. Plant Microbe Interact.">
        <title>Genome sequence resources for four phytopathogenic fungi from the Colletotrichum orbiculare species complex.</title>
        <authorList>
            <person name="Gan P."/>
            <person name="Tsushima A."/>
            <person name="Narusaka M."/>
            <person name="Narusaka Y."/>
            <person name="Takano Y."/>
            <person name="Kubo Y."/>
            <person name="Shirasu K."/>
        </authorList>
    </citation>
    <scope>GENOME REANNOTATION</scope>
    <source>
        <strain evidence="6">104-T / ATCC 96160 / CBS 514.97 / LARS 414 / MAFF 240422</strain>
    </source>
</reference>
<evidence type="ECO:0000256" key="1">
    <source>
        <dbReference type="ARBA" id="ARBA00006066"/>
    </source>
</evidence>
<comment type="caution">
    <text evidence="5">The sequence shown here is derived from an EMBL/GenBank/DDBJ whole genome shotgun (WGS) entry which is preliminary data.</text>
</comment>
<dbReference type="AlphaFoldDB" id="A0A484FL94"/>
<feature type="compositionally biased region" description="Polar residues" evidence="3">
    <location>
        <begin position="826"/>
        <end position="837"/>
    </location>
</feature>
<keyword evidence="4" id="KW-0812">Transmembrane</keyword>
<proteinExistence type="inferred from homology"/>
<feature type="transmembrane region" description="Helical" evidence="4">
    <location>
        <begin position="214"/>
        <end position="237"/>
    </location>
</feature>
<keyword evidence="4" id="KW-0472">Membrane</keyword>
<dbReference type="STRING" id="1213857.A0A484FL94"/>
<dbReference type="InterPro" id="IPR003737">
    <property type="entry name" value="GlcNAc_PI_deacetylase-related"/>
</dbReference>
<dbReference type="EMBL" id="AMCV02000022">
    <property type="protein sequence ID" value="TDZ18812.1"/>
    <property type="molecule type" value="Genomic_DNA"/>
</dbReference>
<dbReference type="Pfam" id="PF06101">
    <property type="entry name" value="Vps62"/>
    <property type="match status" value="1"/>
</dbReference>